<dbReference type="AlphaFoldDB" id="A0A936YXJ8"/>
<organism evidence="3 4">
    <name type="scientific">Ramlibacter monticola</name>
    <dbReference type="NCBI Taxonomy" id="1926872"/>
    <lineage>
        <taxon>Bacteria</taxon>
        <taxon>Pseudomonadati</taxon>
        <taxon>Pseudomonadota</taxon>
        <taxon>Betaproteobacteria</taxon>
        <taxon>Burkholderiales</taxon>
        <taxon>Comamonadaceae</taxon>
        <taxon>Ramlibacter</taxon>
    </lineage>
</organism>
<dbReference type="PANTHER" id="PTHR42928">
    <property type="entry name" value="TRICARBOXYLATE-BINDING PROTEIN"/>
    <property type="match status" value="1"/>
</dbReference>
<accession>A0A936YXJ8</accession>
<sequence length="328" mass="34530">MIRIIRMIRMIRIALLAVLAVSVVPLAALAADWPRGPLTIVVPLAAGDGGDTTARAMADLLAKELDTAVVVSNKPGAGGAVGVQQVIAARKDGYTLLFTQNSPLTIRRVLEPAAASYDPLRELAPLAITTRTPSVLVVRKEAPFDTFQELVAYARKNPGKLRIGNAGPGSAGDLSVQVINAVAETDLLSVPYKGAAPAVTDVLGGQVEGVILALGAVASHMKSGALKAVAISSPFPDLPHVPTLSKLGYRQDILGVWFAWMLPAGTPAEVAQVLLPALQRAARNPAVAARLLPLGIVQDWEPATRVVSEIRREYETVADVTSRLPPKR</sequence>
<proteinExistence type="inferred from homology"/>
<keyword evidence="2" id="KW-0732">Signal</keyword>
<reference evidence="3 4" key="1">
    <citation type="journal article" date="2017" name="Int. J. Syst. Evol. Microbiol.">
        <title>Ramlibacter monticola sp. nov., isolated from forest soil.</title>
        <authorList>
            <person name="Chaudhary D.K."/>
            <person name="Kim J."/>
        </authorList>
    </citation>
    <scope>NUCLEOTIDE SEQUENCE [LARGE SCALE GENOMIC DNA]</scope>
    <source>
        <strain evidence="3 4">KACC 19175</strain>
    </source>
</reference>
<gene>
    <name evidence="3" type="ORF">JJ685_04655</name>
</gene>
<dbReference type="PIRSF" id="PIRSF017082">
    <property type="entry name" value="YflP"/>
    <property type="match status" value="1"/>
</dbReference>
<dbReference type="InterPro" id="IPR005064">
    <property type="entry name" value="BUG"/>
</dbReference>
<dbReference type="Gene3D" id="3.40.190.150">
    <property type="entry name" value="Bordetella uptake gene, domain 1"/>
    <property type="match status" value="1"/>
</dbReference>
<dbReference type="Proteomes" id="UP000599109">
    <property type="component" value="Unassembled WGS sequence"/>
</dbReference>
<dbReference type="CDD" id="cd07012">
    <property type="entry name" value="PBP2_Bug_TTT"/>
    <property type="match status" value="1"/>
</dbReference>
<comment type="caution">
    <text evidence="3">The sequence shown here is derived from an EMBL/GenBank/DDBJ whole genome shotgun (WGS) entry which is preliminary data.</text>
</comment>
<evidence type="ECO:0000313" key="4">
    <source>
        <dbReference type="Proteomes" id="UP000599109"/>
    </source>
</evidence>
<keyword evidence="4" id="KW-1185">Reference proteome</keyword>
<dbReference type="InterPro" id="IPR042100">
    <property type="entry name" value="Bug_dom1"/>
</dbReference>
<feature type="chain" id="PRO_5037896998" evidence="2">
    <location>
        <begin position="31"/>
        <end position="328"/>
    </location>
</feature>
<dbReference type="SUPFAM" id="SSF53850">
    <property type="entry name" value="Periplasmic binding protein-like II"/>
    <property type="match status" value="1"/>
</dbReference>
<dbReference type="EMBL" id="JAEQNE010000001">
    <property type="protein sequence ID" value="MBL0390426.1"/>
    <property type="molecule type" value="Genomic_DNA"/>
</dbReference>
<evidence type="ECO:0000256" key="2">
    <source>
        <dbReference type="SAM" id="SignalP"/>
    </source>
</evidence>
<dbReference type="PANTHER" id="PTHR42928:SF5">
    <property type="entry name" value="BLR1237 PROTEIN"/>
    <property type="match status" value="1"/>
</dbReference>
<dbReference type="Pfam" id="PF03401">
    <property type="entry name" value="TctC"/>
    <property type="match status" value="1"/>
</dbReference>
<name>A0A936YXJ8_9BURK</name>
<dbReference type="Gene3D" id="3.40.190.10">
    <property type="entry name" value="Periplasmic binding protein-like II"/>
    <property type="match status" value="1"/>
</dbReference>
<comment type="similarity">
    <text evidence="1">Belongs to the UPF0065 (bug) family.</text>
</comment>
<evidence type="ECO:0000256" key="1">
    <source>
        <dbReference type="ARBA" id="ARBA00006987"/>
    </source>
</evidence>
<evidence type="ECO:0000313" key="3">
    <source>
        <dbReference type="EMBL" id="MBL0390426.1"/>
    </source>
</evidence>
<feature type="signal peptide" evidence="2">
    <location>
        <begin position="1"/>
        <end position="30"/>
    </location>
</feature>
<dbReference type="RefSeq" id="WP_201673028.1">
    <property type="nucleotide sequence ID" value="NZ_JAEQNE010000001.1"/>
</dbReference>
<protein>
    <submittedName>
        <fullName evidence="3">Tripartite tricarboxylate transporter substrate binding protein</fullName>
    </submittedName>
</protein>